<keyword evidence="4" id="KW-0064">Aspartyl protease</keyword>
<evidence type="ECO:0000256" key="1">
    <source>
        <dbReference type="ARBA" id="ARBA00007447"/>
    </source>
</evidence>
<feature type="region of interest" description="Disordered" evidence="8">
    <location>
        <begin position="577"/>
        <end position="610"/>
    </location>
</feature>
<comment type="similarity">
    <text evidence="1">Belongs to the peptidase A1 family.</text>
</comment>
<dbReference type="PANTHER" id="PTHR47966:SF65">
    <property type="entry name" value="ASPARTIC-TYPE ENDOPEPTIDASE"/>
    <property type="match status" value="1"/>
</dbReference>
<dbReference type="EMBL" id="JARPMG010000005">
    <property type="protein sequence ID" value="KAJ8100275.1"/>
    <property type="molecule type" value="Genomic_DNA"/>
</dbReference>
<evidence type="ECO:0000313" key="10">
    <source>
        <dbReference type="EMBL" id="KAJ8100275.1"/>
    </source>
</evidence>
<proteinExistence type="inferred from homology"/>
<keyword evidence="5" id="KW-0378">Hydrolase</keyword>
<dbReference type="PROSITE" id="PS51767">
    <property type="entry name" value="PEPTIDASE_A1"/>
    <property type="match status" value="1"/>
</dbReference>
<dbReference type="Gene3D" id="2.40.70.10">
    <property type="entry name" value="Acid Proteases"/>
    <property type="match status" value="2"/>
</dbReference>
<evidence type="ECO:0000256" key="2">
    <source>
        <dbReference type="ARBA" id="ARBA00022670"/>
    </source>
</evidence>
<feature type="domain" description="Peptidase A1" evidence="9">
    <location>
        <begin position="158"/>
        <end position="501"/>
    </location>
</feature>
<dbReference type="GO" id="GO:0006508">
    <property type="term" value="P:proteolysis"/>
    <property type="evidence" value="ECO:0007669"/>
    <property type="project" value="UniProtKB-KW"/>
</dbReference>
<dbReference type="GO" id="GO:0004190">
    <property type="term" value="F:aspartic-type endopeptidase activity"/>
    <property type="evidence" value="ECO:0007669"/>
    <property type="project" value="UniProtKB-KW"/>
</dbReference>
<dbReference type="PANTHER" id="PTHR47966">
    <property type="entry name" value="BETA-SITE APP-CLEAVING ENZYME, ISOFORM A-RELATED"/>
    <property type="match status" value="1"/>
</dbReference>
<sequence length="637" mass="67514">MFAWPAGAARLTTRGIFLVRETKWNPPRWLWSPVSPHSHPCASPDPIVIFRSSHNTTHKYSTYYNYSYLSHASHQLPQLPSCPRYTRPTMKSSIISLIVLASVSSLTSAASFVARDSERRSYGGILQLDVERVKRSNVGLTRRDTVPVGLDNYEDVAYMATIGLGSPSQTLKVQLDTGSSDLWVQASTNPYCAAERTDCEVFGTFNAAASSTFSELQDSPFFISYVDTTAAEGTYATDTLQVGNATVDSFVFGYAQYSNSSLPVLGISFTLDEESKQQYPNMPYRLKQDGTIDIVAYSLWLNDIEASVGSILFGGIDKGKFTGKLAVIPMHPTITLQSTEYFASFNVTLTGISVKSSNSANSDETVVYGTSDALVTGSETIYTVLDSGTSLGTFPLAILQGIVDALGLSDSAEYQQDNGYYQVDCSLMTSSALVMFEFGGKATIAVPMDNFVQVAGENTCIIGAVASQSLDQYSETFIIGDTVLRSAYVVYDLDNRMIGLAQTSFNSSVTDLYSLSSSGIPDGLTGTGADNSEIVVAESSSSASITSASFLATATNTMSVTNNVITTDSAPADLSLVPTPVASTSSGHGSTTTKATTGSTSSAPAGNAAGSAGSTISPQCSFAVAMVVLIVLVLAQS</sequence>
<comment type="caution">
    <text evidence="10">The sequence shown here is derived from an EMBL/GenBank/DDBJ whole genome shotgun (WGS) entry which is preliminary data.</text>
</comment>
<feature type="compositionally biased region" description="Low complexity" evidence="8">
    <location>
        <begin position="582"/>
        <end position="610"/>
    </location>
</feature>
<feature type="active site" evidence="6">
    <location>
        <position position="386"/>
    </location>
</feature>
<dbReference type="InterPro" id="IPR033876">
    <property type="entry name" value="SAP-like"/>
</dbReference>
<dbReference type="GeneID" id="80882662"/>
<dbReference type="InterPro" id="IPR021109">
    <property type="entry name" value="Peptidase_aspartic_dom_sf"/>
</dbReference>
<dbReference type="InterPro" id="IPR001461">
    <property type="entry name" value="Aspartic_peptidase_A1"/>
</dbReference>
<dbReference type="AlphaFoldDB" id="A0AAD7QS00"/>
<evidence type="ECO:0000256" key="5">
    <source>
        <dbReference type="ARBA" id="ARBA00022801"/>
    </source>
</evidence>
<dbReference type="Pfam" id="PF00026">
    <property type="entry name" value="Asp"/>
    <property type="match status" value="1"/>
</dbReference>
<evidence type="ECO:0000256" key="6">
    <source>
        <dbReference type="PIRSR" id="PIRSR601461-1"/>
    </source>
</evidence>
<accession>A0AAD7QS00</accession>
<keyword evidence="3" id="KW-0732">Signal</keyword>
<dbReference type="InterPro" id="IPR033121">
    <property type="entry name" value="PEPTIDASE_A1"/>
</dbReference>
<evidence type="ECO:0000256" key="8">
    <source>
        <dbReference type="SAM" id="MobiDB-lite"/>
    </source>
</evidence>
<organism evidence="10 11">
    <name type="scientific">Lipomyces tetrasporus</name>
    <dbReference type="NCBI Taxonomy" id="54092"/>
    <lineage>
        <taxon>Eukaryota</taxon>
        <taxon>Fungi</taxon>
        <taxon>Dikarya</taxon>
        <taxon>Ascomycota</taxon>
        <taxon>Saccharomycotina</taxon>
        <taxon>Lipomycetes</taxon>
        <taxon>Lipomycetales</taxon>
        <taxon>Lipomycetaceae</taxon>
        <taxon>Lipomyces</taxon>
    </lineage>
</organism>
<dbReference type="RefSeq" id="XP_056043725.1">
    <property type="nucleotide sequence ID" value="XM_056187496.1"/>
</dbReference>
<feature type="disulfide bond" evidence="7">
    <location>
        <begin position="425"/>
        <end position="460"/>
    </location>
</feature>
<evidence type="ECO:0000256" key="7">
    <source>
        <dbReference type="PIRSR" id="PIRSR601461-2"/>
    </source>
</evidence>
<keyword evidence="7" id="KW-1015">Disulfide bond</keyword>
<dbReference type="SUPFAM" id="SSF50630">
    <property type="entry name" value="Acid proteases"/>
    <property type="match status" value="1"/>
</dbReference>
<protein>
    <submittedName>
        <fullName evidence="10">Aspartic peptidase domain-containing protein</fullName>
    </submittedName>
</protein>
<dbReference type="FunFam" id="2.40.70.10:FF:000011">
    <property type="entry name" value="Aspartic protease"/>
    <property type="match status" value="1"/>
</dbReference>
<name>A0AAD7QS00_9ASCO</name>
<gene>
    <name evidence="10" type="ORF">POJ06DRAFT_252234</name>
</gene>
<evidence type="ECO:0000256" key="3">
    <source>
        <dbReference type="ARBA" id="ARBA00022729"/>
    </source>
</evidence>
<keyword evidence="2" id="KW-0645">Protease</keyword>
<evidence type="ECO:0000259" key="9">
    <source>
        <dbReference type="PROSITE" id="PS51767"/>
    </source>
</evidence>
<dbReference type="Proteomes" id="UP001217417">
    <property type="component" value="Unassembled WGS sequence"/>
</dbReference>
<keyword evidence="11" id="KW-1185">Reference proteome</keyword>
<dbReference type="CDD" id="cd05474">
    <property type="entry name" value="SAP_like"/>
    <property type="match status" value="1"/>
</dbReference>
<evidence type="ECO:0000256" key="4">
    <source>
        <dbReference type="ARBA" id="ARBA00022750"/>
    </source>
</evidence>
<feature type="active site" evidence="6">
    <location>
        <position position="176"/>
    </location>
</feature>
<evidence type="ECO:0000313" key="11">
    <source>
        <dbReference type="Proteomes" id="UP001217417"/>
    </source>
</evidence>
<dbReference type="PRINTS" id="PR00792">
    <property type="entry name" value="PEPSIN"/>
</dbReference>
<reference evidence="10" key="1">
    <citation type="submission" date="2023-03" db="EMBL/GenBank/DDBJ databases">
        <title>Near-Complete genome sequence of Lipomyces tetrasporous NRRL Y-64009, an oleaginous yeast capable of growing on lignocellulosic hydrolysates.</title>
        <authorList>
            <consortium name="Lawrence Berkeley National Laboratory"/>
            <person name="Jagtap S.S."/>
            <person name="Liu J.-J."/>
            <person name="Walukiewicz H.E."/>
            <person name="Pangilinan J."/>
            <person name="Lipzen A."/>
            <person name="Ahrendt S."/>
            <person name="Koriabine M."/>
            <person name="Cobaugh K."/>
            <person name="Salamov A."/>
            <person name="Yoshinaga Y."/>
            <person name="Ng V."/>
            <person name="Daum C."/>
            <person name="Grigoriev I.V."/>
            <person name="Slininger P.J."/>
            <person name="Dien B.S."/>
            <person name="Jin Y.-S."/>
            <person name="Rao C.V."/>
        </authorList>
    </citation>
    <scope>NUCLEOTIDE SEQUENCE</scope>
    <source>
        <strain evidence="10">NRRL Y-64009</strain>
    </source>
</reference>